<keyword evidence="2" id="KW-1185">Reference proteome</keyword>
<name>A0A1A9WW43_9MUSC</name>
<dbReference type="VEuPathDB" id="VectorBase:GBRI034636"/>
<accession>A0A1A9WW43</accession>
<evidence type="ECO:0000313" key="2">
    <source>
        <dbReference type="Proteomes" id="UP000091820"/>
    </source>
</evidence>
<reference evidence="2" key="1">
    <citation type="submission" date="2014-03" db="EMBL/GenBank/DDBJ databases">
        <authorList>
            <person name="Aksoy S."/>
            <person name="Warren W."/>
            <person name="Wilson R.K."/>
        </authorList>
    </citation>
    <scope>NUCLEOTIDE SEQUENCE [LARGE SCALE GENOMIC DNA]</scope>
    <source>
        <strain evidence="2">IAEA</strain>
    </source>
</reference>
<dbReference type="EnsemblMetazoa" id="GBRI034636-RA">
    <property type="protein sequence ID" value="GBRI034636-PA"/>
    <property type="gene ID" value="GBRI034636"/>
</dbReference>
<dbReference type="AlphaFoldDB" id="A0A1A9WW43"/>
<protein>
    <submittedName>
        <fullName evidence="1">Uncharacterized protein</fullName>
    </submittedName>
</protein>
<organism evidence="1 2">
    <name type="scientific">Glossina brevipalpis</name>
    <dbReference type="NCBI Taxonomy" id="37001"/>
    <lineage>
        <taxon>Eukaryota</taxon>
        <taxon>Metazoa</taxon>
        <taxon>Ecdysozoa</taxon>
        <taxon>Arthropoda</taxon>
        <taxon>Hexapoda</taxon>
        <taxon>Insecta</taxon>
        <taxon>Pterygota</taxon>
        <taxon>Neoptera</taxon>
        <taxon>Endopterygota</taxon>
        <taxon>Diptera</taxon>
        <taxon>Brachycera</taxon>
        <taxon>Muscomorpha</taxon>
        <taxon>Hippoboscoidea</taxon>
        <taxon>Glossinidae</taxon>
        <taxon>Glossina</taxon>
    </lineage>
</organism>
<reference evidence="1" key="2">
    <citation type="submission" date="2020-05" db="UniProtKB">
        <authorList>
            <consortium name="EnsemblMetazoa"/>
        </authorList>
    </citation>
    <scope>IDENTIFICATION</scope>
    <source>
        <strain evidence="1">IAEA</strain>
    </source>
</reference>
<dbReference type="Proteomes" id="UP000091820">
    <property type="component" value="Unassembled WGS sequence"/>
</dbReference>
<sequence length="135" mass="15623">MECADRQLKTSTLLTKRQAQKCGTRTTAEIMTTNNEMNFTIASEGKIFMFYFIFKYLFNAITPFQPQIWLNNNNLISNQQFLSLTTSIDCLSNSENFQGFYSTQDMISNLNNLVSCSPDYPNTVQTIRKQNLIYH</sequence>
<proteinExistence type="predicted"/>
<evidence type="ECO:0000313" key="1">
    <source>
        <dbReference type="EnsemblMetazoa" id="GBRI034636-PA"/>
    </source>
</evidence>